<evidence type="ECO:0000313" key="1">
    <source>
        <dbReference type="EMBL" id="RCV42796.1"/>
    </source>
</evidence>
<name>A0A368SK25_SETIT</name>
<dbReference type="AlphaFoldDB" id="A0A368SK25"/>
<gene>
    <name evidence="1" type="ORF">SETIT_9G244400v2</name>
</gene>
<protein>
    <submittedName>
        <fullName evidence="1">Uncharacterized protein</fullName>
    </submittedName>
</protein>
<sequence length="122" mass="14273">MCRPASPSQEHDSCVTMESIIKKILNVLPWGAVRIVARFYWKKKLIEPSHSSAPHQAGMKLLMAKFLFGFLSSWMVASARDVFMQTRQKEWLMFALLHLLQVFYQSRIQLCFLICYIYVKNV</sequence>
<dbReference type="EMBL" id="CM003536">
    <property type="protein sequence ID" value="RCV42796.1"/>
    <property type="molecule type" value="Genomic_DNA"/>
</dbReference>
<accession>A0A368SK25</accession>
<proteinExistence type="predicted"/>
<organism evidence="1">
    <name type="scientific">Setaria italica</name>
    <name type="common">Foxtail millet</name>
    <name type="synonym">Panicum italicum</name>
    <dbReference type="NCBI Taxonomy" id="4555"/>
    <lineage>
        <taxon>Eukaryota</taxon>
        <taxon>Viridiplantae</taxon>
        <taxon>Streptophyta</taxon>
        <taxon>Embryophyta</taxon>
        <taxon>Tracheophyta</taxon>
        <taxon>Spermatophyta</taxon>
        <taxon>Magnoliopsida</taxon>
        <taxon>Liliopsida</taxon>
        <taxon>Poales</taxon>
        <taxon>Poaceae</taxon>
        <taxon>PACMAD clade</taxon>
        <taxon>Panicoideae</taxon>
        <taxon>Panicodae</taxon>
        <taxon>Paniceae</taxon>
        <taxon>Cenchrinae</taxon>
        <taxon>Setaria</taxon>
    </lineage>
</organism>
<reference evidence="1" key="1">
    <citation type="journal article" date="2012" name="Nat. Biotechnol.">
        <title>Reference genome sequence of the model plant Setaria.</title>
        <authorList>
            <person name="Bennetzen J.L."/>
            <person name="Schmutz J."/>
            <person name="Wang H."/>
            <person name="Percifield R."/>
            <person name="Hawkins J."/>
            <person name="Pontaroli A.C."/>
            <person name="Estep M."/>
            <person name="Feng L."/>
            <person name="Vaughn J.N."/>
            <person name="Grimwood J."/>
            <person name="Jenkins J."/>
            <person name="Barry K."/>
            <person name="Lindquist E."/>
            <person name="Hellsten U."/>
            <person name="Deshpande S."/>
            <person name="Wang X."/>
            <person name="Wu X."/>
            <person name="Mitros T."/>
            <person name="Triplett J."/>
            <person name="Yang X."/>
            <person name="Ye C.Y."/>
            <person name="Mauro-Herrera M."/>
            <person name="Wang L."/>
            <person name="Li P."/>
            <person name="Sharma M."/>
            <person name="Sharma R."/>
            <person name="Ronald P.C."/>
            <person name="Panaud O."/>
            <person name="Kellogg E.A."/>
            <person name="Brutnell T.P."/>
            <person name="Doust A.N."/>
            <person name="Tuskan G.A."/>
            <person name="Rokhsar D."/>
            <person name="Devos K.M."/>
        </authorList>
    </citation>
    <scope>NUCLEOTIDE SEQUENCE [LARGE SCALE GENOMIC DNA]</scope>
    <source>
        <strain evidence="1">Yugu1</strain>
    </source>
</reference>
<reference evidence="1" key="2">
    <citation type="submission" date="2015-07" db="EMBL/GenBank/DDBJ databases">
        <authorList>
            <person name="Noorani M."/>
        </authorList>
    </citation>
    <scope>NUCLEOTIDE SEQUENCE</scope>
    <source>
        <strain evidence="1">Yugu1</strain>
    </source>
</reference>